<feature type="domain" description="HYR" evidence="9">
    <location>
        <begin position="505"/>
        <end position="586"/>
    </location>
</feature>
<evidence type="ECO:0000256" key="1">
    <source>
        <dbReference type="ARBA" id="ARBA00022536"/>
    </source>
</evidence>
<dbReference type="InterPro" id="IPR000742">
    <property type="entry name" value="EGF"/>
</dbReference>
<dbReference type="Pfam" id="PF01390">
    <property type="entry name" value="SEA"/>
    <property type="match status" value="1"/>
</dbReference>
<sequence>MAQDAYGNAATCLININVYDNETPSLQGCNFGDISQPTDAASDQAVVNWTPPVGLDNAGAPTVSSNYNPGMAFPVGVTTVTYTATDAAGLTSMCSFNISVSDSEPPMYSSCPNEQSGYTSINETTFGVSWSIPAATDNVGVVLMNQTHVSGYAFSLGVTTVVNTAYDAAGNKAECSFNVTISDNIQPTISGCPSSIEVNAPSTLNGSVVTWTPIIATDAFGIASQNSTHINGSFFNIGSVSVVYSFVDTNGNEATCTFAVTVLDVTRPVASGCPSNTTVEPDLGSLNATVNLTAPVFTDNSGNFSLNSGPAPSVFELGTTLVLYQATDDAGNIGSCGVYVTVLDTVPPVLTGCPSNMNVTTDPGNSTASVSWSAPVATDNSIEPSLNVTKDSGSLFDIGDTLVSYFATDPAGLVAQCTFTVTVRDEELPVFTDCPTGINLTLPADASMVNATWSEPTATDNSLSVMTSSSMPLYTVLATGALTVTYTAVDPSGNKAQCSFTLSVFDVTPPVITCPSDISVNTGSGIATAAVTWDAVNATDNSNAVMATTDIPSGSNFVVGDTVVTAIALDSSNNEATCNFTVTVSDIEAPVFITCPVDMAFPLPSSGAATRAVTWTTPIASDNTIVYTMAVNVTSGSRFSLGPTVVQYSATDLSNNVEYCTFTVTITDSTAPTFTNCNTTTITQSTDANSANATVIWSEPTASDNSAQVTVTSTYSPGDSIPVGNNAVEYLAVDSSGNNATCTFFVIIEDTEAPLFPGCPAMILTAQDAGKVYATVTWQLVASDNVGVVNETATYANGSQFDLGSTEVILEAVDAAGNMGVCNFTVIVQDQSAPIIRNCPGTTLSAANLNTNSSVAYWQTPTATDPNGGVTSTSNYQPLDRFFIGLTTVTYVFTDTAGNEGNCTFIVEITDTQDPVITGCPSNITVGPDPGLVTAVVNWTEPTITDNSYSVTVTQNEYPNTMFNGGTVTVSYVATDPSGKTKTCSFTVTVTDNVAPVISQCPSNMTSFTDSGNATAFLSWAEPTATDNSEPPNVTSTAYSPSYFGIGETTVTYTATDTFQLTDSCSFTVTVIDNELPVISNCTLNQEFVVDSNSDNSNVTWSLPIASDNSGELGLTANIDPGTVLGIGDYVVTYTATDSSGNTDNCTFTVGVLDQTPPTFSQCDRTITVIADTNLATGLVTWNVSATDNNGIPTVESTGRSGLRFVIGNDTVDFTATDSSNNTATCSLNIQVLDEQKPTISNCPVNITVDTDPGSNGATVTWTEPTASDNSGSVTLLPNIASGSVFSIGYTDVLYTADDLSGNEEQCSFVVRVTDNELPVFTYCNTTTIVQNTDLGQNYATVSWALPTAMDNDGISSLSSRFNPLDTFSVGETSIRYHAEDNSGNEAICPFTVDVRDNEAPAFAGCPSDVTIILRASESFQSVSWIPPTVSDNVMVASNTSSATPGSNFYSGMTVVTYYANDTAGNEMQCQFTIDVQDVSAPTLSTCPMSITYNSSTYMLGQGPLFETPNATDANGILSVMASHGPYDNFTLGSTMVDYVFTDNANLTSTCSFSVIIADDENPVVDFCPSAQTLEFNSNGSNVIPVSWMEPTFSDNSGNVTVDSSNGSVSSLGIGNHTITYTTRDPSGNQAMCSFVITIEDTIPPSLSSCPVDVRLVLANGTSTANVTWTAPTASDNGVVAEVVPSQQPPAAFSIGVTTVTYTARDTAGLTSTCSFNVTIIDVETPVISGCPSDITVSVEATESTSNVSWTEPTAADNSNNVGLTTSHSPYSIFSIGNTNVTYTATDGSGNSDTCLFVVTVLDKVNPLLNCSSSISLTTDAGQATASDISASVSATDNAGTPVLTSNLPGDEAGVGVTMVTVTATDGSGNMAMCQFNITVSDDEGPTYTPCPEDLLLNTTNVASWTIPVPSDNTGVVATSVFSHEPGVFSSGTTVVSYNATDQYGNLGTCQFSVTVDANGSPEVSGCPSDVTVNSSVATFSTNVTWTEPSVNDSDTVNTTQSHYPGDSFPIGVTEVTYLFTDTTGRSTSCVFDVTVILLRDNVPPVFDYCPIDFTVYTEVGSTNRTIFWTESIASDATGLPVTLTSNYASGETFSIGNLTVQVIATDTFNNTASCNFTIELIEDFAPVIENCSSDIAQDTDPGAPNAIVTWMEPVGSDANGAVTTRVNYSPGNIFPLGTTVINYEVTDRTNNTADCSFRVTISDNEKPTFTFCPSDVTVYIQDNATSGNVAWTVPVAEDNVNVVSLLTTSSQGTYNVGSYSVVYRASDAGGNEELCSFTVEVIEDQSPTIVGCPSDITQPTDAGVNDATVSWTEPSVTDDRVNATLSAPNFSSGDTFPLGSTTVMYSATDIGGNTATCSFTVIVQDEEDPVILNCPSAITDYTPASTTVSVTWTEPTSTDNDNLASLMTNIQPGTPLGVGVSDVIYTAVDDSGNSATCTFQITILEDMPPTITGCPSNIEQNTDVNSATAVVMWSEPVGTDDLGTPNMTSDVASGSAFGIGTTPVTYTAIDSASQTTTCTFDVVIRDRENPVLMNCPTEVSATIAPDAATTAVSWTPPTATDNSGSVIVTPNLMPGVLLGTGFEVVIYIAIDESGNRDVCNFVITVSEDQAPVVSDCPSDQSVGTDAGQNYASVSWTEPTATDDTGNVTVSISPSSTQYPLGTTAVTYTFTDSINLTSTCSYSVTVQDREDPVFSGCPTNINELLPASQLPVTVSWTAPMATDNTGNVSMDVNIESGSSFPEGTHEISYTATDDYGNSDVCMFSVIITVDQPPTFTFCPSAINTPTDAGVDYTSVTWTSATAIDDNGAVNLTSDYQSGDSFTIGSRAVTITATDSAGSSSTCTFDVTVNDEEKPALVNCSSDITVYVTNSVASASVTWAEPSVTDNSGESIIPNSNMASGTRFSNGSITVLYSATDSSQNVDTCSFVVIVQVATSLSQYVARLKLNRIRDQVGPFTQDVIDSSLVKLQEDFENLFRQSSVSTYFAGVQISSAFVDPSSDLSAIFEINLYFKEATPAVTNEAIQSAFDASLTNNKFDVNNEVPQPLEFYITPGPCSSTPCQNSGTCTALDRVSFECTCTAAWTGTLCTTDVDECSKGSPCTGENQVCLNTAGGFTCQCSSGFANVNDACIKVASSFGGAFDIEMIDGRSAIFSSDLNDETSSAYTALESRVTSAIDEVYVNTTGYLMSKVISFSSGSIKVEYELLFETPVDSTSVESMINKSISESTGELSQTAIIIKTSSVITVQELCPVDYCENDGICVITVGLQRQCICEDNFEGDQCEINLSGIPTFIIVLIVAAGLLVIIVLVLLALCFFIMRTSNDKDSGNFIYSVEGGQENFTFGHTRDDMIHMRGPLNRANANADHVANRPSNPDRSELRTTREDAGHHRHVSGRSGRRRQKGERFYHDTPPPSYNGTGVVVVGREARELSRPLVTNTTSASRPNDMGIHQLYAERPGMEPQLITDAPTATSNQQPYIATGQEAATVYGHRNVENEPGYF</sequence>
<keyword evidence="11" id="KW-1185">Reference proteome</keyword>
<dbReference type="PROSITE" id="PS50024">
    <property type="entry name" value="SEA"/>
    <property type="match status" value="1"/>
</dbReference>
<accession>A0A7M7N2K5</accession>
<evidence type="ECO:0000256" key="3">
    <source>
        <dbReference type="ARBA" id="ARBA00023157"/>
    </source>
</evidence>
<feature type="domain" description="HYR" evidence="9">
    <location>
        <begin position="2040"/>
        <end position="2123"/>
    </location>
</feature>
<dbReference type="PROSITE" id="PS50026">
    <property type="entry name" value="EGF_3"/>
    <property type="match status" value="3"/>
</dbReference>
<dbReference type="PROSITE" id="PS50825">
    <property type="entry name" value="HYR"/>
    <property type="match status" value="34"/>
</dbReference>
<dbReference type="SUPFAM" id="SSF82671">
    <property type="entry name" value="SEA domain"/>
    <property type="match status" value="1"/>
</dbReference>
<feature type="domain" description="HYR" evidence="9">
    <location>
        <begin position="2769"/>
        <end position="2850"/>
    </location>
</feature>
<feature type="transmembrane region" description="Helical" evidence="6">
    <location>
        <begin position="3290"/>
        <end position="3316"/>
    </location>
</feature>
<comment type="caution">
    <text evidence="4">Lacks conserved residue(s) required for the propagation of feature annotation.</text>
</comment>
<dbReference type="Gene3D" id="2.10.25.10">
    <property type="entry name" value="Laminin"/>
    <property type="match status" value="2"/>
</dbReference>
<feature type="domain" description="HYR" evidence="9">
    <location>
        <begin position="1558"/>
        <end position="1641"/>
    </location>
</feature>
<feature type="domain" description="HYR" evidence="9">
    <location>
        <begin position="2367"/>
        <end position="2446"/>
    </location>
</feature>
<feature type="domain" description="EGF-like" evidence="8">
    <location>
        <begin position="3244"/>
        <end position="3281"/>
    </location>
</feature>
<dbReference type="InterPro" id="IPR001881">
    <property type="entry name" value="EGF-like_Ca-bd_dom"/>
</dbReference>
<feature type="domain" description="HYR" evidence="9">
    <location>
        <begin position="2447"/>
        <end position="2525"/>
    </location>
</feature>
<feature type="domain" description="HYR" evidence="9">
    <location>
        <begin position="184"/>
        <end position="264"/>
    </location>
</feature>
<feature type="domain" description="HYR" evidence="9">
    <location>
        <begin position="2689"/>
        <end position="2768"/>
    </location>
</feature>
<feature type="domain" description="HYR" evidence="9">
    <location>
        <begin position="2124"/>
        <end position="2204"/>
    </location>
</feature>
<evidence type="ECO:0000259" key="9">
    <source>
        <dbReference type="PROSITE" id="PS50825"/>
    </source>
</evidence>
<dbReference type="SMART" id="SM00179">
    <property type="entry name" value="EGF_CA"/>
    <property type="match status" value="2"/>
</dbReference>
<evidence type="ECO:0000313" key="11">
    <source>
        <dbReference type="Proteomes" id="UP000007110"/>
    </source>
</evidence>
<feature type="domain" description="HYR" evidence="9">
    <location>
        <begin position="2205"/>
        <end position="2282"/>
    </location>
</feature>
<feature type="domain" description="HYR" evidence="9">
    <location>
        <begin position="1155"/>
        <end position="1232"/>
    </location>
</feature>
<organism evidence="10 11">
    <name type="scientific">Strongylocentrotus purpuratus</name>
    <name type="common">Purple sea urchin</name>
    <dbReference type="NCBI Taxonomy" id="7668"/>
    <lineage>
        <taxon>Eukaryota</taxon>
        <taxon>Metazoa</taxon>
        <taxon>Echinodermata</taxon>
        <taxon>Eleutherozoa</taxon>
        <taxon>Echinozoa</taxon>
        <taxon>Echinoidea</taxon>
        <taxon>Euechinoidea</taxon>
        <taxon>Echinacea</taxon>
        <taxon>Camarodonta</taxon>
        <taxon>Echinidea</taxon>
        <taxon>Strongylocentrotidae</taxon>
        <taxon>Strongylocentrotus</taxon>
    </lineage>
</organism>
<dbReference type="Gene3D" id="3.30.70.960">
    <property type="entry name" value="SEA domain"/>
    <property type="match status" value="1"/>
</dbReference>
<feature type="domain" description="HYR" evidence="9">
    <location>
        <begin position="2526"/>
        <end position="2608"/>
    </location>
</feature>
<feature type="domain" description="HYR" evidence="9">
    <location>
        <begin position="1956"/>
        <end position="2038"/>
    </location>
</feature>
<evidence type="ECO:0000259" key="8">
    <source>
        <dbReference type="PROSITE" id="PS50026"/>
    </source>
</evidence>
<evidence type="ECO:0000256" key="5">
    <source>
        <dbReference type="SAM" id="MobiDB-lite"/>
    </source>
</evidence>
<dbReference type="InterPro" id="IPR009030">
    <property type="entry name" value="Growth_fac_rcpt_cys_sf"/>
</dbReference>
<dbReference type="Gene3D" id="2.60.40.10">
    <property type="entry name" value="Immunoglobulins"/>
    <property type="match status" value="1"/>
</dbReference>
<dbReference type="Pfam" id="PF02494">
    <property type="entry name" value="HYR"/>
    <property type="match status" value="36"/>
</dbReference>
<feature type="disulfide bond" evidence="4">
    <location>
        <begin position="3271"/>
        <end position="3280"/>
    </location>
</feature>
<dbReference type="SUPFAM" id="SSF57184">
    <property type="entry name" value="Growth factor receptor domain"/>
    <property type="match status" value="1"/>
</dbReference>
<evidence type="ECO:0000313" key="10">
    <source>
        <dbReference type="EnsemblMetazoa" id="XP_030830200"/>
    </source>
</evidence>
<feature type="domain" description="HYR" evidence="9">
    <location>
        <begin position="2851"/>
        <end position="2932"/>
    </location>
</feature>
<keyword evidence="6" id="KW-1133">Transmembrane helix</keyword>
<dbReference type="Proteomes" id="UP000007110">
    <property type="component" value="Unassembled WGS sequence"/>
</dbReference>
<dbReference type="PANTHER" id="PTHR24273">
    <property type="entry name" value="FI04643P-RELATED"/>
    <property type="match status" value="1"/>
</dbReference>
<name>A0A7M7N2K5_STRPU</name>
<feature type="domain" description="HYR" evidence="9">
    <location>
        <begin position="829"/>
        <end position="909"/>
    </location>
</feature>
<dbReference type="SMART" id="SM00181">
    <property type="entry name" value="EGF"/>
    <property type="match status" value="3"/>
</dbReference>
<feature type="domain" description="HYR" evidence="9">
    <location>
        <begin position="1642"/>
        <end position="1720"/>
    </location>
</feature>
<evidence type="ECO:0000256" key="2">
    <source>
        <dbReference type="ARBA" id="ARBA00022737"/>
    </source>
</evidence>
<feature type="domain" description="HYR" evidence="9">
    <location>
        <begin position="2609"/>
        <end position="2688"/>
    </location>
</feature>
<keyword evidence="3 4" id="KW-1015">Disulfide bond</keyword>
<dbReference type="PROSITE" id="PS01186">
    <property type="entry name" value="EGF_2"/>
    <property type="match status" value="1"/>
</dbReference>
<dbReference type="InterPro" id="IPR018097">
    <property type="entry name" value="EGF_Ca-bd_CS"/>
</dbReference>
<feature type="domain" description="HYR" evidence="9">
    <location>
        <begin position="265"/>
        <end position="342"/>
    </location>
</feature>
<feature type="domain" description="HYR" evidence="9">
    <location>
        <begin position="1804"/>
        <end position="1882"/>
    </location>
</feature>
<feature type="domain" description="HYR" evidence="9">
    <location>
        <begin position="910"/>
        <end position="992"/>
    </location>
</feature>
<feature type="domain" description="HYR" evidence="9">
    <location>
        <begin position="1072"/>
        <end position="1154"/>
    </location>
</feature>
<evidence type="ECO:0000256" key="6">
    <source>
        <dbReference type="SAM" id="Phobius"/>
    </source>
</evidence>
<feature type="domain" description="SEA" evidence="7">
    <location>
        <begin position="3131"/>
        <end position="3241"/>
    </location>
</feature>
<feature type="domain" description="HYR" evidence="9">
    <location>
        <begin position="101"/>
        <end position="183"/>
    </location>
</feature>
<reference evidence="10" key="2">
    <citation type="submission" date="2021-01" db="UniProtKB">
        <authorList>
            <consortium name="EnsemblMetazoa"/>
        </authorList>
    </citation>
    <scope>IDENTIFICATION</scope>
</reference>
<evidence type="ECO:0000259" key="7">
    <source>
        <dbReference type="PROSITE" id="PS50024"/>
    </source>
</evidence>
<keyword evidence="6" id="KW-0812">Transmembrane</keyword>
<dbReference type="SMART" id="SM00200">
    <property type="entry name" value="SEA"/>
    <property type="match status" value="1"/>
</dbReference>
<dbReference type="PANTHER" id="PTHR24273:SF32">
    <property type="entry name" value="HYALIN"/>
    <property type="match status" value="1"/>
</dbReference>
<evidence type="ECO:0000256" key="4">
    <source>
        <dbReference type="PROSITE-ProRule" id="PRU00076"/>
    </source>
</evidence>
<dbReference type="PROSITE" id="PS01187">
    <property type="entry name" value="EGF_CA"/>
    <property type="match status" value="1"/>
</dbReference>
<feature type="domain" description="HYR" evidence="9">
    <location>
        <begin position="1316"/>
        <end position="1395"/>
    </location>
</feature>
<dbReference type="InterPro" id="IPR003410">
    <property type="entry name" value="HYR_dom"/>
</dbReference>
<dbReference type="RefSeq" id="XP_030830200.1">
    <property type="nucleotide sequence ID" value="XM_030974340.1"/>
</dbReference>
<dbReference type="EnsemblMetazoa" id="XM_030974340">
    <property type="protein sequence ID" value="XP_030830200"/>
    <property type="gene ID" value="LOC588928"/>
</dbReference>
<dbReference type="InterPro" id="IPR036364">
    <property type="entry name" value="SEA_dom_sf"/>
</dbReference>
<feature type="domain" description="HYR" evidence="9">
    <location>
        <begin position="1396"/>
        <end position="1478"/>
    </location>
</feature>
<evidence type="ECO:0008006" key="12">
    <source>
        <dbReference type="Google" id="ProtNLM"/>
    </source>
</evidence>
<proteinExistence type="predicted"/>
<feature type="domain" description="EGF-like" evidence="8">
    <location>
        <begin position="3089"/>
        <end position="3129"/>
    </location>
</feature>
<feature type="region of interest" description="Disordered" evidence="5">
    <location>
        <begin position="3359"/>
        <end position="3414"/>
    </location>
</feature>
<dbReference type="InterPro" id="IPR000152">
    <property type="entry name" value="EGF-type_Asp/Asn_hydroxyl_site"/>
</dbReference>
<feature type="domain" description="HYR" evidence="9">
    <location>
        <begin position="426"/>
        <end position="504"/>
    </location>
</feature>
<feature type="domain" description="HYR" evidence="9">
    <location>
        <begin position="19"/>
        <end position="100"/>
    </location>
</feature>
<dbReference type="PROSITE" id="PS00010">
    <property type="entry name" value="ASX_HYDROXYL"/>
    <property type="match status" value="1"/>
</dbReference>
<keyword evidence="2" id="KW-0677">Repeat</keyword>
<feature type="domain" description="HYR" evidence="9">
    <location>
        <begin position="1479"/>
        <end position="1557"/>
    </location>
</feature>
<dbReference type="InterPro" id="IPR049883">
    <property type="entry name" value="NOTCH1_EGF-like"/>
</dbReference>
<feature type="domain" description="HYR" evidence="9">
    <location>
        <begin position="343"/>
        <end position="425"/>
    </location>
</feature>
<dbReference type="GO" id="GO:0005509">
    <property type="term" value="F:calcium ion binding"/>
    <property type="evidence" value="ECO:0007669"/>
    <property type="project" value="InterPro"/>
</dbReference>
<dbReference type="PROSITE" id="PS00022">
    <property type="entry name" value="EGF_1"/>
    <property type="match status" value="2"/>
</dbReference>
<dbReference type="InterPro" id="IPR013783">
    <property type="entry name" value="Ig-like_fold"/>
</dbReference>
<feature type="compositionally biased region" description="Basic and acidic residues" evidence="5">
    <location>
        <begin position="3370"/>
        <end position="3384"/>
    </location>
</feature>
<feature type="domain" description="EGF-like" evidence="8">
    <location>
        <begin position="3050"/>
        <end position="3087"/>
    </location>
</feature>
<dbReference type="Pfam" id="PF07645">
    <property type="entry name" value="EGF_CA"/>
    <property type="match status" value="1"/>
</dbReference>
<feature type="domain" description="HYR" evidence="9">
    <location>
        <begin position="587"/>
        <end position="666"/>
    </location>
</feature>
<feature type="domain" description="HYR" evidence="9">
    <location>
        <begin position="1233"/>
        <end position="1315"/>
    </location>
</feature>
<dbReference type="InterPro" id="IPR000082">
    <property type="entry name" value="SEA_dom"/>
</dbReference>
<feature type="domain" description="HYR" evidence="9">
    <location>
        <begin position="1721"/>
        <end position="1803"/>
    </location>
</feature>
<keyword evidence="6" id="KW-0472">Membrane</keyword>
<reference evidence="11" key="1">
    <citation type="submission" date="2015-02" db="EMBL/GenBank/DDBJ databases">
        <title>Genome sequencing for Strongylocentrotus purpuratus.</title>
        <authorList>
            <person name="Murali S."/>
            <person name="Liu Y."/>
            <person name="Vee V."/>
            <person name="English A."/>
            <person name="Wang M."/>
            <person name="Skinner E."/>
            <person name="Han Y."/>
            <person name="Muzny D.M."/>
            <person name="Worley K.C."/>
            <person name="Gibbs R.A."/>
        </authorList>
    </citation>
    <scope>NUCLEOTIDE SEQUENCE</scope>
</reference>
<dbReference type="GeneID" id="588928"/>
<feature type="domain" description="HYR" evidence="9">
    <location>
        <begin position="667"/>
        <end position="750"/>
    </location>
</feature>
<dbReference type="CDD" id="cd00054">
    <property type="entry name" value="EGF_CA"/>
    <property type="match status" value="2"/>
</dbReference>
<feature type="compositionally biased region" description="Basic residues" evidence="5">
    <location>
        <begin position="3385"/>
        <end position="3399"/>
    </location>
</feature>
<feature type="domain" description="HYR" evidence="9">
    <location>
        <begin position="993"/>
        <end position="1071"/>
    </location>
</feature>
<keyword evidence="1 4" id="KW-0245">EGF-like domain</keyword>
<feature type="disulfide bond" evidence="4">
    <location>
        <begin position="3077"/>
        <end position="3086"/>
    </location>
</feature>
<protein>
    <recommendedName>
        <fullName evidence="12">Hyalin</fullName>
    </recommendedName>
</protein>
<feature type="domain" description="HYR" evidence="9">
    <location>
        <begin position="2283"/>
        <end position="2366"/>
    </location>
</feature>